<reference evidence="1 2" key="1">
    <citation type="submission" date="2021-06" db="EMBL/GenBank/DDBJ databases">
        <title>Caerostris extrusa draft genome.</title>
        <authorList>
            <person name="Kono N."/>
            <person name="Arakawa K."/>
        </authorList>
    </citation>
    <scope>NUCLEOTIDE SEQUENCE [LARGE SCALE GENOMIC DNA]</scope>
</reference>
<dbReference type="AlphaFoldDB" id="A0AAV4UMX2"/>
<evidence type="ECO:0000313" key="2">
    <source>
        <dbReference type="Proteomes" id="UP001054945"/>
    </source>
</evidence>
<evidence type="ECO:0000313" key="1">
    <source>
        <dbReference type="EMBL" id="GIY59071.1"/>
    </source>
</evidence>
<organism evidence="1 2">
    <name type="scientific">Caerostris extrusa</name>
    <name type="common">Bark spider</name>
    <name type="synonym">Caerostris bankana</name>
    <dbReference type="NCBI Taxonomy" id="172846"/>
    <lineage>
        <taxon>Eukaryota</taxon>
        <taxon>Metazoa</taxon>
        <taxon>Ecdysozoa</taxon>
        <taxon>Arthropoda</taxon>
        <taxon>Chelicerata</taxon>
        <taxon>Arachnida</taxon>
        <taxon>Araneae</taxon>
        <taxon>Araneomorphae</taxon>
        <taxon>Entelegynae</taxon>
        <taxon>Araneoidea</taxon>
        <taxon>Araneidae</taxon>
        <taxon>Caerostris</taxon>
    </lineage>
</organism>
<name>A0AAV4UMX2_CAEEX</name>
<sequence>MVGAISNPMSIVAPKTIHAYNLNNRHDTSDVLKFSEYALSSKTSRYYFSTGTACGPYCPVCLEAEAHSPYQSPLEN</sequence>
<protein>
    <submittedName>
        <fullName evidence="1">Uncharacterized protein</fullName>
    </submittedName>
</protein>
<comment type="caution">
    <text evidence="1">The sequence shown here is derived from an EMBL/GenBank/DDBJ whole genome shotgun (WGS) entry which is preliminary data.</text>
</comment>
<accession>A0AAV4UMX2</accession>
<gene>
    <name evidence="1" type="ORF">CEXT_105891</name>
</gene>
<dbReference type="EMBL" id="BPLR01013152">
    <property type="protein sequence ID" value="GIY59071.1"/>
    <property type="molecule type" value="Genomic_DNA"/>
</dbReference>
<dbReference type="Proteomes" id="UP001054945">
    <property type="component" value="Unassembled WGS sequence"/>
</dbReference>
<proteinExistence type="predicted"/>
<keyword evidence="2" id="KW-1185">Reference proteome</keyword>